<organism evidence="1 2">
    <name type="scientific">Eumeta variegata</name>
    <name type="common">Bagworm moth</name>
    <name type="synonym">Eumeta japonica</name>
    <dbReference type="NCBI Taxonomy" id="151549"/>
    <lineage>
        <taxon>Eukaryota</taxon>
        <taxon>Metazoa</taxon>
        <taxon>Ecdysozoa</taxon>
        <taxon>Arthropoda</taxon>
        <taxon>Hexapoda</taxon>
        <taxon>Insecta</taxon>
        <taxon>Pterygota</taxon>
        <taxon>Neoptera</taxon>
        <taxon>Endopterygota</taxon>
        <taxon>Lepidoptera</taxon>
        <taxon>Glossata</taxon>
        <taxon>Ditrysia</taxon>
        <taxon>Tineoidea</taxon>
        <taxon>Psychidae</taxon>
        <taxon>Oiketicinae</taxon>
        <taxon>Eumeta</taxon>
    </lineage>
</organism>
<reference evidence="1 2" key="1">
    <citation type="journal article" date="2019" name="Commun. Biol.">
        <title>The bagworm genome reveals a unique fibroin gene that provides high tensile strength.</title>
        <authorList>
            <person name="Kono N."/>
            <person name="Nakamura H."/>
            <person name="Ohtoshi R."/>
            <person name="Tomita M."/>
            <person name="Numata K."/>
            <person name="Arakawa K."/>
        </authorList>
    </citation>
    <scope>NUCLEOTIDE SEQUENCE [LARGE SCALE GENOMIC DNA]</scope>
</reference>
<keyword evidence="2" id="KW-1185">Reference proteome</keyword>
<dbReference type="Proteomes" id="UP000299102">
    <property type="component" value="Unassembled WGS sequence"/>
</dbReference>
<protein>
    <submittedName>
        <fullName evidence="1">Uncharacterized protein</fullName>
    </submittedName>
</protein>
<comment type="caution">
    <text evidence="1">The sequence shown here is derived from an EMBL/GenBank/DDBJ whole genome shotgun (WGS) entry which is preliminary data.</text>
</comment>
<proteinExistence type="predicted"/>
<dbReference type="AlphaFoldDB" id="A0A4C2A212"/>
<evidence type="ECO:0000313" key="1">
    <source>
        <dbReference type="EMBL" id="GBP93209.1"/>
    </source>
</evidence>
<sequence length="169" mass="18731">MCSSLYGAWRIAHGKAGVVKLVHYNAGNSGGLIAYERKLNTLRPFRLLPNYFTPMQRFRDLLHSGHLKDSDFPFQISETSFPPAEGGRGCLPAGVRTWAPSESYLFAVAFRSRGHRTEILNLGISTGSHPSLFARRSNRSDIDKKIPTAGVVCRRVGRPKHPERGAAEL</sequence>
<accession>A0A4C2A212</accession>
<name>A0A4C2A212_EUMVA</name>
<evidence type="ECO:0000313" key="2">
    <source>
        <dbReference type="Proteomes" id="UP000299102"/>
    </source>
</evidence>
<dbReference type="EMBL" id="BGZK01002350">
    <property type="protein sequence ID" value="GBP93209.1"/>
    <property type="molecule type" value="Genomic_DNA"/>
</dbReference>
<gene>
    <name evidence="1" type="ORF">EVAR_46930_1</name>
</gene>